<evidence type="ECO:0000256" key="1">
    <source>
        <dbReference type="PROSITE-ProRule" id="PRU01076"/>
    </source>
</evidence>
<evidence type="ECO:0000313" key="3">
    <source>
        <dbReference type="EMBL" id="UOQ48435.1"/>
    </source>
</evidence>
<feature type="domain" description="SpoVT-AbrB" evidence="2">
    <location>
        <begin position="5"/>
        <end position="50"/>
    </location>
</feature>
<dbReference type="EMBL" id="CP095072">
    <property type="protein sequence ID" value="UOQ48435.1"/>
    <property type="molecule type" value="Genomic_DNA"/>
</dbReference>
<gene>
    <name evidence="3" type="ORF">MUN88_20780</name>
</gene>
<dbReference type="InterPro" id="IPR052731">
    <property type="entry name" value="B_subtilis_Trans_State_Reg"/>
</dbReference>
<keyword evidence="1 3" id="KW-0238">DNA-binding</keyword>
<dbReference type="Pfam" id="PF18277">
    <property type="entry name" value="AbrB_C"/>
    <property type="match status" value="1"/>
</dbReference>
<proteinExistence type="predicted"/>
<dbReference type="InterPro" id="IPR040678">
    <property type="entry name" value="AbrB_C"/>
</dbReference>
<evidence type="ECO:0000313" key="4">
    <source>
        <dbReference type="Proteomes" id="UP000831782"/>
    </source>
</evidence>
<dbReference type="SMART" id="SM00966">
    <property type="entry name" value="SpoVT_AbrB"/>
    <property type="match status" value="1"/>
</dbReference>
<organism evidence="3 4">
    <name type="scientific">Gracilibacillus caseinilyticus</name>
    <dbReference type="NCBI Taxonomy" id="2932256"/>
    <lineage>
        <taxon>Bacteria</taxon>
        <taxon>Bacillati</taxon>
        <taxon>Bacillota</taxon>
        <taxon>Bacilli</taxon>
        <taxon>Bacillales</taxon>
        <taxon>Bacillaceae</taxon>
        <taxon>Gracilibacillus</taxon>
    </lineage>
</organism>
<reference evidence="3 4" key="1">
    <citation type="submission" date="2022-04" db="EMBL/GenBank/DDBJ databases">
        <title>Gracilibacillus sp. isolated from saltern.</title>
        <authorList>
            <person name="Won M."/>
            <person name="Lee C.-M."/>
            <person name="Woen H.-Y."/>
            <person name="Kwon S.-W."/>
        </authorList>
    </citation>
    <scope>NUCLEOTIDE SEQUENCE [LARGE SCALE GENOMIC DNA]</scope>
    <source>
        <strain evidence="3 4">SSWR10-1</strain>
    </source>
</reference>
<dbReference type="RefSeq" id="WP_244718938.1">
    <property type="nucleotide sequence ID" value="NZ_CP095072.1"/>
</dbReference>
<keyword evidence="4" id="KW-1185">Reference proteome</keyword>
<dbReference type="InterPro" id="IPR007159">
    <property type="entry name" value="SpoVT-AbrB_dom"/>
</dbReference>
<name>A0ABY4EVZ4_9BACI</name>
<dbReference type="PANTHER" id="PTHR36432">
    <property type="match status" value="1"/>
</dbReference>
<dbReference type="Proteomes" id="UP000831782">
    <property type="component" value="Chromosome"/>
</dbReference>
<protein>
    <submittedName>
        <fullName evidence="3">AbrB/MazE/SpoVT family DNA-binding domain-containing protein</fullName>
    </submittedName>
</protein>
<dbReference type="GO" id="GO:0003677">
    <property type="term" value="F:DNA binding"/>
    <property type="evidence" value="ECO:0007669"/>
    <property type="project" value="UniProtKB-KW"/>
</dbReference>
<evidence type="ECO:0000259" key="2">
    <source>
        <dbReference type="PROSITE" id="PS51740"/>
    </source>
</evidence>
<dbReference type="NCBIfam" id="TIGR01439">
    <property type="entry name" value="lp_hng_hel_AbrB"/>
    <property type="match status" value="1"/>
</dbReference>
<dbReference type="PANTHER" id="PTHR36432:SF4">
    <property type="entry name" value="TRANSITION STATE REGULATOR ABH-RELATED"/>
    <property type="match status" value="1"/>
</dbReference>
<accession>A0ABY4EVZ4</accession>
<dbReference type="Gene3D" id="2.10.260.10">
    <property type="match status" value="1"/>
</dbReference>
<dbReference type="Pfam" id="PF04014">
    <property type="entry name" value="MazE_antitoxin"/>
    <property type="match status" value="1"/>
</dbReference>
<sequence length="91" mass="10354">MKSTGVVRNTDELGRVVIPKELRRSLEIKEKDPLEIFVDNEKVVLQKYKAMKECMVTGKIKESNMTLADGKITLSQEGMDQLLQEIKNKSS</sequence>
<dbReference type="SUPFAM" id="SSF89447">
    <property type="entry name" value="AbrB/MazE/MraZ-like"/>
    <property type="match status" value="1"/>
</dbReference>
<dbReference type="PROSITE" id="PS51740">
    <property type="entry name" value="SPOVT_ABRB"/>
    <property type="match status" value="1"/>
</dbReference>
<dbReference type="InterPro" id="IPR037914">
    <property type="entry name" value="SpoVT-AbrB_sf"/>
</dbReference>